<dbReference type="Pfam" id="PF13279">
    <property type="entry name" value="4HBT_2"/>
    <property type="match status" value="1"/>
</dbReference>
<dbReference type="SUPFAM" id="SSF54637">
    <property type="entry name" value="Thioesterase/thiol ester dehydrase-isomerase"/>
    <property type="match status" value="1"/>
</dbReference>
<protein>
    <submittedName>
        <fullName evidence="1">Thioesterase family protein</fullName>
    </submittedName>
</protein>
<evidence type="ECO:0000313" key="2">
    <source>
        <dbReference type="Proteomes" id="UP001149719"/>
    </source>
</evidence>
<comment type="caution">
    <text evidence="1">The sequence shown here is derived from an EMBL/GenBank/DDBJ whole genome shotgun (WGS) entry which is preliminary data.</text>
</comment>
<proteinExistence type="predicted"/>
<evidence type="ECO:0000313" key="1">
    <source>
        <dbReference type="EMBL" id="MCZ2723588.1"/>
    </source>
</evidence>
<sequence length="173" mass="19789">MIKFLTPTFHSLGTQMPQMINLFESDVLTDWIDYNGHMNDAYYVVAFSKAIDAFMVHIGLNEDFRSEHQVSIYTLQSMVQYLKEVMEGEPIIIKGQLLESDNKKLRLYMTMYHGKANDELATMETLLLHMNMELHRAAPFLPTTATLVESMQDSHNALEAPMNAGKGISLKRK</sequence>
<keyword evidence="2" id="KW-1185">Reference proteome</keyword>
<name>A0ABT4K0Q0_9GAMM</name>
<gene>
    <name evidence="1" type="ORF">O1D97_18725</name>
</gene>
<dbReference type="CDD" id="cd00586">
    <property type="entry name" value="4HBT"/>
    <property type="match status" value="1"/>
</dbReference>
<dbReference type="EMBL" id="JAPUBN010000024">
    <property type="protein sequence ID" value="MCZ2723588.1"/>
    <property type="molecule type" value="Genomic_DNA"/>
</dbReference>
<accession>A0ABT4K0Q0</accession>
<dbReference type="InterPro" id="IPR029069">
    <property type="entry name" value="HotDog_dom_sf"/>
</dbReference>
<organism evidence="1 2">
    <name type="scientific">Marinomonas phaeophyticola</name>
    <dbReference type="NCBI Taxonomy" id="3004091"/>
    <lineage>
        <taxon>Bacteria</taxon>
        <taxon>Pseudomonadati</taxon>
        <taxon>Pseudomonadota</taxon>
        <taxon>Gammaproteobacteria</taxon>
        <taxon>Oceanospirillales</taxon>
        <taxon>Oceanospirillaceae</taxon>
        <taxon>Marinomonas</taxon>
    </lineage>
</organism>
<reference evidence="1" key="1">
    <citation type="submission" date="2022-12" db="EMBL/GenBank/DDBJ databases">
        <title>Marinomonas 15G1-11 sp. nov, isolated from marine algae.</title>
        <authorList>
            <person name="Butt M."/>
            <person name="Choi D.G."/>
            <person name="Kim J.M."/>
            <person name="Lee J.K."/>
            <person name="Baek J.H."/>
            <person name="Jeon C.O."/>
        </authorList>
    </citation>
    <scope>NUCLEOTIDE SEQUENCE</scope>
    <source>
        <strain evidence="1">15G1-11</strain>
    </source>
</reference>
<dbReference type="Proteomes" id="UP001149719">
    <property type="component" value="Unassembled WGS sequence"/>
</dbReference>
<dbReference type="RefSeq" id="WP_269127725.1">
    <property type="nucleotide sequence ID" value="NZ_JAPUBN010000024.1"/>
</dbReference>
<dbReference type="Gene3D" id="3.10.129.10">
    <property type="entry name" value="Hotdog Thioesterase"/>
    <property type="match status" value="1"/>
</dbReference>